<evidence type="ECO:0000313" key="2">
    <source>
        <dbReference type="EMBL" id="KAL2479605.1"/>
    </source>
</evidence>
<comment type="caution">
    <text evidence="2">The sequence shown here is derived from an EMBL/GenBank/DDBJ whole genome shotgun (WGS) entry which is preliminary data.</text>
</comment>
<dbReference type="EMBL" id="JBFOLK010000010">
    <property type="protein sequence ID" value="KAL2479605.1"/>
    <property type="molecule type" value="Genomic_DNA"/>
</dbReference>
<protein>
    <submittedName>
        <fullName evidence="2">Uncharacterized protein</fullName>
    </submittedName>
</protein>
<dbReference type="Proteomes" id="UP001604336">
    <property type="component" value="Unassembled WGS sequence"/>
</dbReference>
<name>A0ABD1QTT6_9LAMI</name>
<reference evidence="3" key="1">
    <citation type="submission" date="2024-07" db="EMBL/GenBank/DDBJ databases">
        <title>Two chromosome-level genome assemblies of Korean endemic species Abeliophyllum distichum and Forsythia ovata (Oleaceae).</title>
        <authorList>
            <person name="Jang H."/>
        </authorList>
    </citation>
    <scope>NUCLEOTIDE SEQUENCE [LARGE SCALE GENOMIC DNA]</scope>
</reference>
<accession>A0ABD1QTT6</accession>
<evidence type="ECO:0000313" key="3">
    <source>
        <dbReference type="Proteomes" id="UP001604336"/>
    </source>
</evidence>
<gene>
    <name evidence="2" type="ORF">Adt_32571</name>
</gene>
<evidence type="ECO:0000256" key="1">
    <source>
        <dbReference type="SAM" id="MobiDB-lite"/>
    </source>
</evidence>
<organism evidence="2 3">
    <name type="scientific">Abeliophyllum distichum</name>
    <dbReference type="NCBI Taxonomy" id="126358"/>
    <lineage>
        <taxon>Eukaryota</taxon>
        <taxon>Viridiplantae</taxon>
        <taxon>Streptophyta</taxon>
        <taxon>Embryophyta</taxon>
        <taxon>Tracheophyta</taxon>
        <taxon>Spermatophyta</taxon>
        <taxon>Magnoliopsida</taxon>
        <taxon>eudicotyledons</taxon>
        <taxon>Gunneridae</taxon>
        <taxon>Pentapetalae</taxon>
        <taxon>asterids</taxon>
        <taxon>lamiids</taxon>
        <taxon>Lamiales</taxon>
        <taxon>Oleaceae</taxon>
        <taxon>Forsythieae</taxon>
        <taxon>Abeliophyllum</taxon>
    </lineage>
</organism>
<sequence>MNTCLQVTLPEVEFNHIVPHDGDMDAEAEVIEYGNSLDPPIRFDRWKFTRSSYLAELHSTSTVVVDSSVAEMSSCSSGPSGGVRHSDAPRSSPVEKRELERCTGVS</sequence>
<feature type="compositionally biased region" description="Basic and acidic residues" evidence="1">
    <location>
        <begin position="84"/>
        <end position="106"/>
    </location>
</feature>
<proteinExistence type="predicted"/>
<dbReference type="AlphaFoldDB" id="A0ABD1QTT6"/>
<keyword evidence="3" id="KW-1185">Reference proteome</keyword>
<feature type="region of interest" description="Disordered" evidence="1">
    <location>
        <begin position="71"/>
        <end position="106"/>
    </location>
</feature>